<gene>
    <name evidence="5" type="ORF">HYPSUDRAFT_202695</name>
</gene>
<comment type="subcellular location">
    <subcellularLocation>
        <location evidence="1">Membrane</location>
        <topology evidence="1">Multi-pass membrane protein</topology>
    </subcellularLocation>
</comment>
<feature type="transmembrane region" description="Helical" evidence="4">
    <location>
        <begin position="556"/>
        <end position="576"/>
    </location>
</feature>
<evidence type="ECO:0000256" key="2">
    <source>
        <dbReference type="ARBA" id="ARBA00006727"/>
    </source>
</evidence>
<keyword evidence="4" id="KW-0812">Transmembrane</keyword>
<evidence type="ECO:0000313" key="5">
    <source>
        <dbReference type="EMBL" id="KJA21786.1"/>
    </source>
</evidence>
<keyword evidence="4" id="KW-0472">Membrane</keyword>
<feature type="transmembrane region" description="Helical" evidence="4">
    <location>
        <begin position="235"/>
        <end position="255"/>
    </location>
</feature>
<feature type="transmembrane region" description="Helical" evidence="4">
    <location>
        <begin position="358"/>
        <end position="377"/>
    </location>
</feature>
<dbReference type="InterPro" id="IPR011701">
    <property type="entry name" value="MFS"/>
</dbReference>
<dbReference type="GO" id="GO:0016020">
    <property type="term" value="C:membrane"/>
    <property type="evidence" value="ECO:0007669"/>
    <property type="project" value="UniProtKB-SubCell"/>
</dbReference>
<dbReference type="Proteomes" id="UP000054270">
    <property type="component" value="Unassembled WGS sequence"/>
</dbReference>
<keyword evidence="4" id="KW-1133">Transmembrane helix</keyword>
<dbReference type="EMBL" id="KN817555">
    <property type="protein sequence ID" value="KJA21786.1"/>
    <property type="molecule type" value="Genomic_DNA"/>
</dbReference>
<accession>A0A0D2NZ98</accession>
<comment type="similarity">
    <text evidence="2">Belongs to the major facilitator superfamily. Monocarboxylate porter (TC 2.A.1.13) family.</text>
</comment>
<dbReference type="SUPFAM" id="SSF103473">
    <property type="entry name" value="MFS general substrate transporter"/>
    <property type="match status" value="1"/>
</dbReference>
<evidence type="ECO:0000313" key="6">
    <source>
        <dbReference type="Proteomes" id="UP000054270"/>
    </source>
</evidence>
<feature type="transmembrane region" description="Helical" evidence="4">
    <location>
        <begin position="326"/>
        <end position="346"/>
    </location>
</feature>
<keyword evidence="6" id="KW-1185">Reference proteome</keyword>
<evidence type="ECO:0008006" key="7">
    <source>
        <dbReference type="Google" id="ProtNLM"/>
    </source>
</evidence>
<organism evidence="5 6">
    <name type="scientific">Hypholoma sublateritium (strain FD-334 SS-4)</name>
    <dbReference type="NCBI Taxonomy" id="945553"/>
    <lineage>
        <taxon>Eukaryota</taxon>
        <taxon>Fungi</taxon>
        <taxon>Dikarya</taxon>
        <taxon>Basidiomycota</taxon>
        <taxon>Agaricomycotina</taxon>
        <taxon>Agaricomycetes</taxon>
        <taxon>Agaricomycetidae</taxon>
        <taxon>Agaricales</taxon>
        <taxon>Agaricineae</taxon>
        <taxon>Strophariaceae</taxon>
        <taxon>Hypholoma</taxon>
    </lineage>
</organism>
<sequence length="601" mass="65556">MFTTFPSQPRSAGNVPPSPRQFGRGAMMSPGRPSPVSPNPASKREHRGARVYEPKSPNIPPTFPNKPRPAYVIERPAPILELPGLPDVELPRTPTPPRKQNRFGSGLVKSGKTWLAKIQVKLPWSPPDPTTPTIPPVSPKTAKFINESIHHTPKEEVYFHDYQEVLSGHVEAEQTQETQDPPPLYTRDPPEGGIIGWMAVAGAFLVQFATIGYMFTWNVFEDHYTHSSLSDQSPIGIRFIGSVQWFLVFFLSLVAGKLADSGYSHHTIISGSVLFALSLFLLSVVGEEQLGLTFLCQSLGMGIGMGLVFVPTAIVPLHYFNRQRGLAMGIAIGGGSFGGMIFPIALRTMIPTRGLGSSVRITAIIVTVFLLIGNGLIRPLPKPDKPAYPLPRLDLAKYSKETEYIFAVGGCSLAMLFIFYPVVYLDLLGQEKGVDAKSTFNSVIILSLTGLIGRVAFGFAADIVGPWNLLIPVSGVTALMLFTMCTIQGIKSLVAFSIFYGYFAGAWMSLFMTAITGLSSRKTEQGTRVGLIFSVSSVAVLFSSLIQHGMVGTKNWAVPSVVAGFLFIGITGFAFLSRKQVSAKKPYRRRRVEVIHKIQIV</sequence>
<evidence type="ECO:0000256" key="1">
    <source>
        <dbReference type="ARBA" id="ARBA00004141"/>
    </source>
</evidence>
<dbReference type="PANTHER" id="PTHR11360">
    <property type="entry name" value="MONOCARBOXYLATE TRANSPORTER"/>
    <property type="match status" value="1"/>
</dbReference>
<feature type="transmembrane region" description="Helical" evidence="4">
    <location>
        <begin position="530"/>
        <end position="550"/>
    </location>
</feature>
<dbReference type="InterPro" id="IPR050327">
    <property type="entry name" value="Proton-linked_MCT"/>
</dbReference>
<feature type="transmembrane region" description="Helical" evidence="4">
    <location>
        <begin position="496"/>
        <end position="518"/>
    </location>
</feature>
<feature type="transmembrane region" description="Helical" evidence="4">
    <location>
        <begin position="267"/>
        <end position="286"/>
    </location>
</feature>
<feature type="compositionally biased region" description="Pro residues" evidence="3">
    <location>
        <begin position="57"/>
        <end position="67"/>
    </location>
</feature>
<dbReference type="OrthoDB" id="2213137at2759"/>
<feature type="region of interest" description="Disordered" evidence="3">
    <location>
        <begin position="1"/>
        <end position="70"/>
    </location>
</feature>
<feature type="transmembrane region" description="Helical" evidence="4">
    <location>
        <begin position="439"/>
        <end position="457"/>
    </location>
</feature>
<feature type="transmembrane region" description="Helical" evidence="4">
    <location>
        <begin position="469"/>
        <end position="490"/>
    </location>
</feature>
<dbReference type="InterPro" id="IPR036259">
    <property type="entry name" value="MFS_trans_sf"/>
</dbReference>
<dbReference type="Gene3D" id="1.20.1250.20">
    <property type="entry name" value="MFS general substrate transporter like domains"/>
    <property type="match status" value="2"/>
</dbReference>
<feature type="transmembrane region" description="Helical" evidence="4">
    <location>
        <begin position="194"/>
        <end position="215"/>
    </location>
</feature>
<dbReference type="AlphaFoldDB" id="A0A0D2NZ98"/>
<reference evidence="6" key="1">
    <citation type="submission" date="2014-04" db="EMBL/GenBank/DDBJ databases">
        <title>Evolutionary Origins and Diversification of the Mycorrhizal Mutualists.</title>
        <authorList>
            <consortium name="DOE Joint Genome Institute"/>
            <consortium name="Mycorrhizal Genomics Consortium"/>
            <person name="Kohler A."/>
            <person name="Kuo A."/>
            <person name="Nagy L.G."/>
            <person name="Floudas D."/>
            <person name="Copeland A."/>
            <person name="Barry K.W."/>
            <person name="Cichocki N."/>
            <person name="Veneault-Fourrey C."/>
            <person name="LaButti K."/>
            <person name="Lindquist E.A."/>
            <person name="Lipzen A."/>
            <person name="Lundell T."/>
            <person name="Morin E."/>
            <person name="Murat C."/>
            <person name="Riley R."/>
            <person name="Ohm R."/>
            <person name="Sun H."/>
            <person name="Tunlid A."/>
            <person name="Henrissat B."/>
            <person name="Grigoriev I.V."/>
            <person name="Hibbett D.S."/>
            <person name="Martin F."/>
        </authorList>
    </citation>
    <scope>NUCLEOTIDE SEQUENCE [LARGE SCALE GENOMIC DNA]</scope>
    <source>
        <strain evidence="6">FD-334 SS-4</strain>
    </source>
</reference>
<feature type="transmembrane region" description="Helical" evidence="4">
    <location>
        <begin position="404"/>
        <end position="427"/>
    </location>
</feature>
<dbReference type="Pfam" id="PF07690">
    <property type="entry name" value="MFS_1"/>
    <property type="match status" value="1"/>
</dbReference>
<feature type="transmembrane region" description="Helical" evidence="4">
    <location>
        <begin position="292"/>
        <end position="314"/>
    </location>
</feature>
<dbReference type="STRING" id="945553.A0A0D2NZ98"/>
<feature type="compositionally biased region" description="Polar residues" evidence="3">
    <location>
        <begin position="1"/>
        <end position="11"/>
    </location>
</feature>
<proteinExistence type="inferred from homology"/>
<protein>
    <recommendedName>
        <fullName evidence="7">Major facilitator superfamily (MFS) profile domain-containing protein</fullName>
    </recommendedName>
</protein>
<name>A0A0D2NZ98_HYPSF</name>
<evidence type="ECO:0000256" key="4">
    <source>
        <dbReference type="SAM" id="Phobius"/>
    </source>
</evidence>
<dbReference type="GO" id="GO:0022857">
    <property type="term" value="F:transmembrane transporter activity"/>
    <property type="evidence" value="ECO:0007669"/>
    <property type="project" value="InterPro"/>
</dbReference>
<evidence type="ECO:0000256" key="3">
    <source>
        <dbReference type="SAM" id="MobiDB-lite"/>
    </source>
</evidence>
<dbReference type="PANTHER" id="PTHR11360:SF234">
    <property type="entry name" value="MFS-TYPE TRANSPORTER DBAD-RELATED"/>
    <property type="match status" value="1"/>
</dbReference>